<proteinExistence type="predicted"/>
<evidence type="ECO:0000313" key="3">
    <source>
        <dbReference type="Proteomes" id="UP000823399"/>
    </source>
</evidence>
<organism evidence="2 3">
    <name type="scientific">Suillus discolor</name>
    <dbReference type="NCBI Taxonomy" id="1912936"/>
    <lineage>
        <taxon>Eukaryota</taxon>
        <taxon>Fungi</taxon>
        <taxon>Dikarya</taxon>
        <taxon>Basidiomycota</taxon>
        <taxon>Agaricomycotina</taxon>
        <taxon>Agaricomycetes</taxon>
        <taxon>Agaricomycetidae</taxon>
        <taxon>Boletales</taxon>
        <taxon>Suillineae</taxon>
        <taxon>Suillaceae</taxon>
        <taxon>Suillus</taxon>
    </lineage>
</organism>
<protein>
    <submittedName>
        <fullName evidence="2">Uncharacterized protein</fullName>
    </submittedName>
</protein>
<comment type="caution">
    <text evidence="2">The sequence shown here is derived from an EMBL/GenBank/DDBJ whole genome shotgun (WGS) entry which is preliminary data.</text>
</comment>
<name>A0A9P7JYL1_9AGAM</name>
<dbReference type="OrthoDB" id="3267567at2759"/>
<dbReference type="RefSeq" id="XP_041297522.1">
    <property type="nucleotide sequence ID" value="XM_041430888.1"/>
</dbReference>
<dbReference type="Proteomes" id="UP000823399">
    <property type="component" value="Unassembled WGS sequence"/>
</dbReference>
<dbReference type="EMBL" id="JABBWM010000006">
    <property type="protein sequence ID" value="KAG2116423.1"/>
    <property type="molecule type" value="Genomic_DNA"/>
</dbReference>
<feature type="compositionally biased region" description="Basic and acidic residues" evidence="1">
    <location>
        <begin position="127"/>
        <end position="147"/>
    </location>
</feature>
<feature type="region of interest" description="Disordered" evidence="1">
    <location>
        <begin position="1"/>
        <end position="56"/>
    </location>
</feature>
<feature type="region of interest" description="Disordered" evidence="1">
    <location>
        <begin position="348"/>
        <end position="394"/>
    </location>
</feature>
<feature type="compositionally biased region" description="Basic and acidic residues" evidence="1">
    <location>
        <begin position="35"/>
        <end position="56"/>
    </location>
</feature>
<dbReference type="GeneID" id="64693147"/>
<gene>
    <name evidence="2" type="ORF">F5147DRAFT_568182</name>
</gene>
<reference evidence="2" key="1">
    <citation type="journal article" date="2020" name="New Phytol.">
        <title>Comparative genomics reveals dynamic genome evolution in host specialist ectomycorrhizal fungi.</title>
        <authorList>
            <person name="Lofgren L.A."/>
            <person name="Nguyen N.H."/>
            <person name="Vilgalys R."/>
            <person name="Ruytinx J."/>
            <person name="Liao H.L."/>
            <person name="Branco S."/>
            <person name="Kuo A."/>
            <person name="LaButti K."/>
            <person name="Lipzen A."/>
            <person name="Andreopoulos W."/>
            <person name="Pangilinan J."/>
            <person name="Riley R."/>
            <person name="Hundley H."/>
            <person name="Na H."/>
            <person name="Barry K."/>
            <person name="Grigoriev I.V."/>
            <person name="Stajich J.E."/>
            <person name="Kennedy P.G."/>
        </authorList>
    </citation>
    <scope>NUCLEOTIDE SEQUENCE</scope>
    <source>
        <strain evidence="2">FC423</strain>
    </source>
</reference>
<sequence length="614" mass="66950">MSQPDAVATRMGTRPKNATQHPGRILINNRGKKRTTAEKATDDQRQREAKEASEKAVQESYQCIATLQAHMQADQDAAHVDAPKPKRPHARPVGKAAKDLKTSDSTMDDGQAGAKIVADKPVVTKGRGREGGAKRLAADAGIEHPASEDEEPVQTKKKKKLAVREAIHAVLNAGIVIDSTKACDREVQKTSDVSQKFALAGHVPGWLSNLPATAPKPAESLMVNLTASSIYPQTSHSKLTRGSTISSNVPPPLTPISTSNAGGFTEFNIYVSDEDEDDEELAKPLSHITSNKAYTVNVTHCGATEQSDLIEDADDIDVFADIHGHFIDSDGADPATQPDFLREYYSANHEPQSPDRDSDLEPPPLAQKPRSRSTTPMDFDSLASQKRKLSPPLDYDNIMELSSEAKSVQGANEDMKTEPVDPVFTRRVTSTTNVAATLKAPPAKRTLQRLSEWHNTFSNVALAILANFMTSQDDLKTDEDRQAFALALLENSSTCFLPFHMANLSYPVFQMERAIRLFVNGHMLLGDIDTAGNGRGNKTPLDVNPSTGNQSSVPLAFSEVNWGAHMRAYMASIKRLPDSVLIRNLELAQSLAMKRRGAQMDVDEESGDERALIF</sequence>
<feature type="compositionally biased region" description="Polar residues" evidence="1">
    <location>
        <begin position="238"/>
        <end position="248"/>
    </location>
</feature>
<keyword evidence="3" id="KW-1185">Reference proteome</keyword>
<evidence type="ECO:0000313" key="2">
    <source>
        <dbReference type="EMBL" id="KAG2116423.1"/>
    </source>
</evidence>
<feature type="region of interest" description="Disordered" evidence="1">
    <location>
        <begin position="74"/>
        <end position="111"/>
    </location>
</feature>
<dbReference type="AlphaFoldDB" id="A0A9P7JYL1"/>
<evidence type="ECO:0000256" key="1">
    <source>
        <dbReference type="SAM" id="MobiDB-lite"/>
    </source>
</evidence>
<feature type="region of interest" description="Disordered" evidence="1">
    <location>
        <begin position="238"/>
        <end position="258"/>
    </location>
</feature>
<accession>A0A9P7JYL1</accession>
<feature type="region of interest" description="Disordered" evidence="1">
    <location>
        <begin position="125"/>
        <end position="156"/>
    </location>
</feature>